<dbReference type="EMBL" id="JANAWD010000496">
    <property type="protein sequence ID" value="KAJ3478640.1"/>
    <property type="molecule type" value="Genomic_DNA"/>
</dbReference>
<name>A0AAD5UWT1_9APHY</name>
<evidence type="ECO:0000313" key="2">
    <source>
        <dbReference type="EMBL" id="KAJ3478640.1"/>
    </source>
</evidence>
<organism evidence="2 3">
    <name type="scientific">Meripilus lineatus</name>
    <dbReference type="NCBI Taxonomy" id="2056292"/>
    <lineage>
        <taxon>Eukaryota</taxon>
        <taxon>Fungi</taxon>
        <taxon>Dikarya</taxon>
        <taxon>Basidiomycota</taxon>
        <taxon>Agaricomycotina</taxon>
        <taxon>Agaricomycetes</taxon>
        <taxon>Polyporales</taxon>
        <taxon>Meripilaceae</taxon>
        <taxon>Meripilus</taxon>
    </lineage>
</organism>
<accession>A0AAD5UWT1</accession>
<keyword evidence="3" id="KW-1185">Reference proteome</keyword>
<proteinExistence type="predicted"/>
<dbReference type="Proteomes" id="UP001212997">
    <property type="component" value="Unassembled WGS sequence"/>
</dbReference>
<dbReference type="AlphaFoldDB" id="A0AAD5UWT1"/>
<feature type="region of interest" description="Disordered" evidence="1">
    <location>
        <begin position="492"/>
        <end position="514"/>
    </location>
</feature>
<evidence type="ECO:0000256" key="1">
    <source>
        <dbReference type="SAM" id="MobiDB-lite"/>
    </source>
</evidence>
<evidence type="ECO:0000313" key="3">
    <source>
        <dbReference type="Proteomes" id="UP001212997"/>
    </source>
</evidence>
<comment type="caution">
    <text evidence="2">The sequence shown here is derived from an EMBL/GenBank/DDBJ whole genome shotgun (WGS) entry which is preliminary data.</text>
</comment>
<gene>
    <name evidence="2" type="ORF">NLI96_g9617</name>
</gene>
<protein>
    <submittedName>
        <fullName evidence="2">Uncharacterized protein</fullName>
    </submittedName>
</protein>
<reference evidence="2" key="1">
    <citation type="submission" date="2022-07" db="EMBL/GenBank/DDBJ databases">
        <title>Genome Sequence of Physisporinus lineatus.</title>
        <authorList>
            <person name="Buettner E."/>
        </authorList>
    </citation>
    <scope>NUCLEOTIDE SEQUENCE</scope>
    <source>
        <strain evidence="2">VT162</strain>
    </source>
</reference>
<sequence length="520" mass="59073">MAEFKFKSAFFPDVVRPLLHASDMPGTSTLLEYEGPCGDDRAICFTVSRVIENKEPKGGVYSRCLLGGRKGRCAPQCSMLEATLSPNQCPPILIHCPRGNKLLQVYHAQGLAGMMEVAAEAGVNTPTILYAHPFNHPFDLTHSTQDTNAQPLMEIWPRLCKTRKEAVIKELASVMLKLYRYNIGSICTTREVFKMGLPAKDNSRLSIPRYHQGRLASIPPLPASPTAASYLQSLANQMQILMRYAEKTPDKSYLHGMGPLTEEERKAICDTWAKLSDLVPYHCIPFYATKSLVGQPAADYATKLFLTERTGIHHDLDLPRLLVSFEGESVKIIVGSGWEYSYHAPHWSVSRMPSWLVPEYSGHWMPPFTKQERLDICDSIYEYIQKESRDWMLCYAFGIPNRYFEDCLKSFWTSRKSVERRLKLLEQFWCRNHFFPFPITEQGSVITVDHYRQWCRQYYLNHPTKFMAIQDIWGNLVALPSGTILTHALPHQAGTSGHTQDHGPKEPLVGPPEDATCALW</sequence>